<gene>
    <name evidence="11 15" type="primary">radA</name>
    <name evidence="15" type="ORF">ENR63_03600</name>
</gene>
<proteinExistence type="inferred from homology"/>
<comment type="domain">
    <text evidence="11">The middle region has homology to RecA with ATPase motifs including the RadA KNRFG motif, while the C-terminus is homologous to Lon protease.</text>
</comment>
<dbReference type="GO" id="GO:0000725">
    <property type="term" value="P:recombinational repair"/>
    <property type="evidence" value="ECO:0007669"/>
    <property type="project" value="UniProtKB-UniRule"/>
</dbReference>
<name>A0A7C4XTT9_UNCKA</name>
<dbReference type="EMBL" id="DSRT01000194">
    <property type="protein sequence ID" value="HGW29979.1"/>
    <property type="molecule type" value="Genomic_DNA"/>
</dbReference>
<comment type="similarity">
    <text evidence="11 13">Belongs to the RecA family. RadA subfamily.</text>
</comment>
<keyword evidence="1 11" id="KW-0479">Metal-binding</keyword>
<dbReference type="InterPro" id="IPR004504">
    <property type="entry name" value="DNA_repair_RadA"/>
</dbReference>
<comment type="function">
    <text evidence="13">DNA-dependent ATPase involved in processing of recombination intermediates, plays a role in repairing DNA breaks. Stimulates the branch migration of RecA-mediated strand transfer reactions, allowing the 3' invading strand to extend heteroduplex DNA faster. Binds ssDNA in the presence of ADP but not other nucleotides, has ATPase activity that is stimulated by ssDNA and various branched DNA structures, but inhibited by SSB. Does not have RecA's homology-searching function.</text>
</comment>
<keyword evidence="3 11" id="KW-0227">DNA damage</keyword>
<dbReference type="GO" id="GO:0005829">
    <property type="term" value="C:cytosol"/>
    <property type="evidence" value="ECO:0007669"/>
    <property type="project" value="TreeGrafter"/>
</dbReference>
<evidence type="ECO:0000256" key="6">
    <source>
        <dbReference type="ARBA" id="ARBA00022833"/>
    </source>
</evidence>
<dbReference type="HAMAP" id="MF_01498">
    <property type="entry name" value="RadA_bact"/>
    <property type="match status" value="1"/>
</dbReference>
<dbReference type="InterPro" id="IPR041166">
    <property type="entry name" value="Rubredoxin_2"/>
</dbReference>
<dbReference type="InterPro" id="IPR020588">
    <property type="entry name" value="RecA_ATP-bd"/>
</dbReference>
<feature type="region of interest" description="Lon-protease-like" evidence="11">
    <location>
        <begin position="358"/>
        <end position="447"/>
    </location>
</feature>
<dbReference type="InterPro" id="IPR020568">
    <property type="entry name" value="Ribosomal_Su5_D2-typ_SF"/>
</dbReference>
<dbReference type="PANTHER" id="PTHR32472:SF10">
    <property type="entry name" value="DNA REPAIR PROTEIN RADA-LIKE PROTEIN"/>
    <property type="match status" value="1"/>
</dbReference>
<evidence type="ECO:0000256" key="10">
    <source>
        <dbReference type="ARBA" id="ARBA00023204"/>
    </source>
</evidence>
<keyword evidence="9 11" id="KW-0238">DNA-binding</keyword>
<protein>
    <recommendedName>
        <fullName evidence="11 12">DNA repair protein RadA</fullName>
    </recommendedName>
</protein>
<evidence type="ECO:0000256" key="1">
    <source>
        <dbReference type="ARBA" id="ARBA00022723"/>
    </source>
</evidence>
<evidence type="ECO:0000256" key="9">
    <source>
        <dbReference type="ARBA" id="ARBA00023125"/>
    </source>
</evidence>
<evidence type="ECO:0000256" key="3">
    <source>
        <dbReference type="ARBA" id="ARBA00022763"/>
    </source>
</evidence>
<dbReference type="Gene3D" id="3.40.50.300">
    <property type="entry name" value="P-loop containing nucleotide triphosphate hydrolases"/>
    <property type="match status" value="1"/>
</dbReference>
<feature type="binding site" evidence="11">
    <location>
        <begin position="102"/>
        <end position="109"/>
    </location>
    <ligand>
        <name>ATP</name>
        <dbReference type="ChEBI" id="CHEBI:30616"/>
    </ligand>
</feature>
<dbReference type="NCBIfam" id="TIGR00416">
    <property type="entry name" value="sms"/>
    <property type="match status" value="1"/>
</dbReference>
<evidence type="ECO:0000256" key="11">
    <source>
        <dbReference type="HAMAP-Rule" id="MF_01498"/>
    </source>
</evidence>
<keyword evidence="6 13" id="KW-0862">Zinc</keyword>
<evidence type="ECO:0000256" key="12">
    <source>
        <dbReference type="NCBIfam" id="TIGR00416"/>
    </source>
</evidence>
<dbReference type="Pfam" id="PF13481">
    <property type="entry name" value="AAA_25"/>
    <property type="match status" value="1"/>
</dbReference>
<organism evidence="15">
    <name type="scientific">candidate division WWE3 bacterium</name>
    <dbReference type="NCBI Taxonomy" id="2053526"/>
    <lineage>
        <taxon>Bacteria</taxon>
        <taxon>Katanobacteria</taxon>
    </lineage>
</organism>
<evidence type="ECO:0000256" key="5">
    <source>
        <dbReference type="ARBA" id="ARBA00022801"/>
    </source>
</evidence>
<evidence type="ECO:0000256" key="8">
    <source>
        <dbReference type="ARBA" id="ARBA00023016"/>
    </source>
</evidence>
<dbReference type="Pfam" id="PF13541">
    <property type="entry name" value="ChlI"/>
    <property type="match status" value="1"/>
</dbReference>
<evidence type="ECO:0000259" key="14">
    <source>
        <dbReference type="PROSITE" id="PS50162"/>
    </source>
</evidence>
<reference evidence="15" key="1">
    <citation type="journal article" date="2020" name="mSystems">
        <title>Genome- and Community-Level Interaction Insights into Carbon Utilization and Element Cycling Functions of Hydrothermarchaeota in Hydrothermal Sediment.</title>
        <authorList>
            <person name="Zhou Z."/>
            <person name="Liu Y."/>
            <person name="Xu W."/>
            <person name="Pan J."/>
            <person name="Luo Z.H."/>
            <person name="Li M."/>
        </authorList>
    </citation>
    <scope>NUCLEOTIDE SEQUENCE [LARGE SCALE GENOMIC DNA]</scope>
    <source>
        <strain evidence="15">SpSt-417</strain>
    </source>
</reference>
<feature type="domain" description="RecA family profile 1" evidence="14">
    <location>
        <begin position="73"/>
        <end position="222"/>
    </location>
</feature>
<comment type="function">
    <text evidence="11">Plays a role in repairing double-strand DNA breaks, probably involving stabilizing or processing branched DNA or blocked replication forks.</text>
</comment>
<dbReference type="InterPro" id="IPR014721">
    <property type="entry name" value="Ribsml_uS5_D2-typ_fold_subgr"/>
</dbReference>
<keyword evidence="5" id="KW-0378">Hydrolase</keyword>
<evidence type="ECO:0000256" key="2">
    <source>
        <dbReference type="ARBA" id="ARBA00022741"/>
    </source>
</evidence>
<dbReference type="InterPro" id="IPR003593">
    <property type="entry name" value="AAA+_ATPase"/>
</dbReference>
<dbReference type="GO" id="GO:0003684">
    <property type="term" value="F:damaged DNA binding"/>
    <property type="evidence" value="ECO:0007669"/>
    <property type="project" value="InterPro"/>
</dbReference>
<dbReference type="SUPFAM" id="SSF52540">
    <property type="entry name" value="P-loop containing nucleoside triphosphate hydrolases"/>
    <property type="match status" value="1"/>
</dbReference>
<dbReference type="AlphaFoldDB" id="A0A7C4XTT9"/>
<dbReference type="PANTHER" id="PTHR32472">
    <property type="entry name" value="DNA REPAIR PROTEIN RADA"/>
    <property type="match status" value="1"/>
</dbReference>
<dbReference type="FunFam" id="3.40.50.300:FF:000050">
    <property type="entry name" value="DNA repair protein RadA"/>
    <property type="match status" value="1"/>
</dbReference>
<sequence>MSTRFICQSCDYKTPHWLGQCPKCGQWNTFVETEVRAAPKGLGSKSRNGSPTGFIPTNPNVKPIYLNEVKASDTKRISSGSKEFDRVLGGGFVPGQVVLLAGDPGVGKSTLLTQVAKNMQNSKILYVCGEESVNQVKVRADRMGYNGKNLMVISETDTDNIAFLIESERENVDLVIVDSIQTLVSSEFVGTAGSIGQIKSGAQKLSGVAKSTQTPLILVGHVTKEGSLAGPKVLEHIVDTVLYLEGDSQHMYRILKTTKNRFGAVSETGIFEMAEEGMLEIENPSELFLSERLKSESGSCVTVVMEGYRPLLFEIQALTSRTNFGYPRRTSTGFSTNRLQVLIAVLEKHCGLDLSQHDVYVNVAGGFKVVEYASDLAVCAAIASSLKNLPIKNKTIVFGEVGLSGEVRRVTYEEKRVKEARKLGYTNVVSPLKSKSVRGALKEVLAA</sequence>
<keyword evidence="8 11" id="KW-0346">Stress response</keyword>
<dbReference type="GO" id="GO:0140664">
    <property type="term" value="F:ATP-dependent DNA damage sensor activity"/>
    <property type="evidence" value="ECO:0007669"/>
    <property type="project" value="InterPro"/>
</dbReference>
<dbReference type="SMART" id="SM00382">
    <property type="entry name" value="AAA"/>
    <property type="match status" value="1"/>
</dbReference>
<dbReference type="SUPFAM" id="SSF54211">
    <property type="entry name" value="Ribosomal protein S5 domain 2-like"/>
    <property type="match status" value="1"/>
</dbReference>
<comment type="caution">
    <text evidence="15">The sequence shown here is derived from an EMBL/GenBank/DDBJ whole genome shotgun (WGS) entry which is preliminary data.</text>
</comment>
<evidence type="ECO:0000256" key="4">
    <source>
        <dbReference type="ARBA" id="ARBA00022771"/>
    </source>
</evidence>
<accession>A0A7C4XTT9</accession>
<keyword evidence="7 11" id="KW-0067">ATP-binding</keyword>
<dbReference type="Gene3D" id="3.30.230.10">
    <property type="match status" value="1"/>
</dbReference>
<dbReference type="PROSITE" id="PS50162">
    <property type="entry name" value="RECA_2"/>
    <property type="match status" value="1"/>
</dbReference>
<dbReference type="InterPro" id="IPR027417">
    <property type="entry name" value="P-loop_NTPase"/>
</dbReference>
<dbReference type="PRINTS" id="PR01874">
    <property type="entry name" value="DNAREPAIRADA"/>
</dbReference>
<dbReference type="GO" id="GO:0008270">
    <property type="term" value="F:zinc ion binding"/>
    <property type="evidence" value="ECO:0007669"/>
    <property type="project" value="UniProtKB-KW"/>
</dbReference>
<keyword evidence="4 13" id="KW-0863">Zinc-finger</keyword>
<evidence type="ECO:0000256" key="7">
    <source>
        <dbReference type="ARBA" id="ARBA00022840"/>
    </source>
</evidence>
<dbReference type="CDD" id="cd01121">
    <property type="entry name" value="RadA_SMS_N"/>
    <property type="match status" value="1"/>
</dbReference>
<evidence type="ECO:0000256" key="13">
    <source>
        <dbReference type="RuleBase" id="RU003555"/>
    </source>
</evidence>
<feature type="short sequence motif" description="RadA KNRFG motif" evidence="11">
    <location>
        <begin position="259"/>
        <end position="263"/>
    </location>
</feature>
<dbReference type="Pfam" id="PF18073">
    <property type="entry name" value="Zn_ribbon_LapB"/>
    <property type="match status" value="1"/>
</dbReference>
<evidence type="ECO:0000313" key="15">
    <source>
        <dbReference type="EMBL" id="HGW29979.1"/>
    </source>
</evidence>
<keyword evidence="10 11" id="KW-0234">DNA repair</keyword>
<dbReference type="GO" id="GO:0005524">
    <property type="term" value="F:ATP binding"/>
    <property type="evidence" value="ECO:0007669"/>
    <property type="project" value="UniProtKB-UniRule"/>
</dbReference>
<keyword evidence="2 11" id="KW-0547">Nucleotide-binding</keyword>
<dbReference type="GO" id="GO:0016787">
    <property type="term" value="F:hydrolase activity"/>
    <property type="evidence" value="ECO:0007669"/>
    <property type="project" value="UniProtKB-KW"/>
</dbReference>